<feature type="binding site" evidence="13">
    <location>
        <position position="284"/>
    </location>
    <ligand>
        <name>beta-D-galactose</name>
        <dbReference type="ChEBI" id="CHEBI:27667"/>
    </ligand>
</feature>
<accession>A0AAQ1UN99</accession>
<evidence type="ECO:0000256" key="7">
    <source>
        <dbReference type="ARBA" id="ARBA00014165"/>
    </source>
</evidence>
<dbReference type="AlphaFoldDB" id="A0AAQ1UN99"/>
<feature type="binding site" evidence="14">
    <location>
        <begin position="212"/>
        <end position="214"/>
    </location>
    <ligand>
        <name>beta-D-galactose</name>
        <dbReference type="ChEBI" id="CHEBI:27667"/>
    </ligand>
</feature>
<comment type="caution">
    <text evidence="16">The sequence shown here is derived from an EMBL/GenBank/DDBJ whole genome shotgun (WGS) entry which is preliminary data.</text>
</comment>
<evidence type="ECO:0000313" key="17">
    <source>
        <dbReference type="Proteomes" id="UP000255283"/>
    </source>
</evidence>
<evidence type="ECO:0000256" key="12">
    <source>
        <dbReference type="PIRSR" id="PIRSR005096-1"/>
    </source>
</evidence>
<dbReference type="PIRSF" id="PIRSF005096">
    <property type="entry name" value="GALM"/>
    <property type="match status" value="1"/>
</dbReference>
<dbReference type="NCBIfam" id="NF008277">
    <property type="entry name" value="PRK11055.1"/>
    <property type="match status" value="1"/>
</dbReference>
<comment type="subunit">
    <text evidence="5">Monomer.</text>
</comment>
<dbReference type="EC" id="5.1.3.3" evidence="6 11"/>
<evidence type="ECO:0000256" key="4">
    <source>
        <dbReference type="ARBA" id="ARBA00006206"/>
    </source>
</evidence>
<dbReference type="GO" id="GO:0030246">
    <property type="term" value="F:carbohydrate binding"/>
    <property type="evidence" value="ECO:0007669"/>
    <property type="project" value="InterPro"/>
</dbReference>
<evidence type="ECO:0000256" key="14">
    <source>
        <dbReference type="PIRSR" id="PIRSR005096-3"/>
    </source>
</evidence>
<evidence type="ECO:0000256" key="9">
    <source>
        <dbReference type="ARBA" id="ARBA00023235"/>
    </source>
</evidence>
<dbReference type="GO" id="GO:0005737">
    <property type="term" value="C:cytoplasm"/>
    <property type="evidence" value="ECO:0007669"/>
    <property type="project" value="TreeGrafter"/>
</dbReference>
<name>A0AAQ1UN99_9BACT</name>
<keyword evidence="10 11" id="KW-0119">Carbohydrate metabolism</keyword>
<feature type="binding site" evidence="14">
    <location>
        <begin position="114"/>
        <end position="115"/>
    </location>
    <ligand>
        <name>beta-D-galactose</name>
        <dbReference type="ChEBI" id="CHEBI:27667"/>
    </ligand>
</feature>
<feature type="signal peptide" evidence="15">
    <location>
        <begin position="1"/>
        <end position="22"/>
    </location>
</feature>
<dbReference type="GO" id="GO:0033499">
    <property type="term" value="P:galactose catabolic process via UDP-galactose, Leloir pathway"/>
    <property type="evidence" value="ECO:0007669"/>
    <property type="project" value="TreeGrafter"/>
</dbReference>
<comment type="cofactor">
    <cofactor evidence="2">
        <name>Ca(2+)</name>
        <dbReference type="ChEBI" id="CHEBI:29108"/>
    </cofactor>
</comment>
<evidence type="ECO:0000256" key="13">
    <source>
        <dbReference type="PIRSR" id="PIRSR005096-2"/>
    </source>
</evidence>
<dbReference type="InterPro" id="IPR047215">
    <property type="entry name" value="Galactose_mutarotase-like"/>
</dbReference>
<dbReference type="EMBL" id="UGTJ01000002">
    <property type="protein sequence ID" value="SUB96605.1"/>
    <property type="molecule type" value="Genomic_DNA"/>
</dbReference>
<comment type="similarity">
    <text evidence="4 11">Belongs to the aldose epimerase family.</text>
</comment>
<dbReference type="GO" id="GO:0006006">
    <property type="term" value="P:glucose metabolic process"/>
    <property type="evidence" value="ECO:0007669"/>
    <property type="project" value="TreeGrafter"/>
</dbReference>
<protein>
    <recommendedName>
        <fullName evidence="7 11">Aldose 1-epimerase</fullName>
        <ecNumber evidence="6 11">5.1.3.3</ecNumber>
    </recommendedName>
</protein>
<dbReference type="Proteomes" id="UP000255283">
    <property type="component" value="Unassembled WGS sequence"/>
</dbReference>
<feature type="active site" description="Proton acceptor" evidence="12">
    <location>
        <position position="353"/>
    </location>
</feature>
<dbReference type="GO" id="GO:0004034">
    <property type="term" value="F:aldose 1-epimerase activity"/>
    <property type="evidence" value="ECO:0007669"/>
    <property type="project" value="UniProtKB-EC"/>
</dbReference>
<evidence type="ECO:0000256" key="11">
    <source>
        <dbReference type="PIRNR" id="PIRNR005096"/>
    </source>
</evidence>
<evidence type="ECO:0000313" key="16">
    <source>
        <dbReference type="EMBL" id="SUB96605.1"/>
    </source>
</evidence>
<organism evidence="16 17">
    <name type="scientific">Segatella buccae</name>
    <dbReference type="NCBI Taxonomy" id="28126"/>
    <lineage>
        <taxon>Bacteria</taxon>
        <taxon>Pseudomonadati</taxon>
        <taxon>Bacteroidota</taxon>
        <taxon>Bacteroidia</taxon>
        <taxon>Bacteroidales</taxon>
        <taxon>Prevotellaceae</taxon>
        <taxon>Segatella</taxon>
    </lineage>
</organism>
<dbReference type="RefSeq" id="WP_115154289.1">
    <property type="nucleotide sequence ID" value="NZ_UGTJ01000002.1"/>
</dbReference>
<dbReference type="Gene3D" id="2.70.98.10">
    <property type="match status" value="1"/>
</dbReference>
<evidence type="ECO:0000256" key="10">
    <source>
        <dbReference type="ARBA" id="ARBA00023277"/>
    </source>
</evidence>
<gene>
    <name evidence="16" type="primary">mro_1</name>
    <name evidence="16" type="ORF">NCTC13063_02369</name>
</gene>
<keyword evidence="9 11" id="KW-0413">Isomerase</keyword>
<evidence type="ECO:0000256" key="8">
    <source>
        <dbReference type="ARBA" id="ARBA00022837"/>
    </source>
</evidence>
<dbReference type="PROSITE" id="PS00545">
    <property type="entry name" value="ALDOSE_1_EPIMERASE"/>
    <property type="match status" value="1"/>
</dbReference>
<reference evidence="16 17" key="1">
    <citation type="submission" date="2018-06" db="EMBL/GenBank/DDBJ databases">
        <authorList>
            <consortium name="Pathogen Informatics"/>
            <person name="Doyle S."/>
        </authorList>
    </citation>
    <scope>NUCLEOTIDE SEQUENCE [LARGE SCALE GENOMIC DNA]</scope>
    <source>
        <strain evidence="16 17">NCTC13063</strain>
    </source>
</reference>
<sequence>MRQINHLILGAATATMMLTACGAGGETQLTVSGLNPAAFDSTIDGKKTELVTLHNSNGMEVCLTNYGGRVVSIAVPDKDGKPTDVVLGYDNIAQYADTLNSPSDYGSTVGRYANRIKGARLTAGGKQYTLRDNDNGNCLHGGGNTGWINKIYDIESRTDSSVVFTLTSPDGDNGFPGTVKAKATYTVKSDNTLDIAFEATTDKETVVNMTNHSYFNLSGDPSKDAFDEVMYINANSFTPSDKLYIPTGEIKSVEGTPMDFRKAKAIGEACDTTFEQIKNATGYDHNWCLNTFKDGKGNMAEVAASLYSPKTGILLEVFTDEPGLQVYTGNFQGTGIPGKHGVKYPKHVSVCFESQKYPDSPTKTVAKTKGWEVSNPYLKPGETYVSHLAYRFSLPRPLQRRGVPGGTQAE</sequence>
<dbReference type="PROSITE" id="PS51257">
    <property type="entry name" value="PROKAR_LIPOPROTEIN"/>
    <property type="match status" value="1"/>
</dbReference>
<dbReference type="SUPFAM" id="SSF74650">
    <property type="entry name" value="Galactose mutarotase-like"/>
    <property type="match status" value="1"/>
</dbReference>
<dbReference type="InterPro" id="IPR014718">
    <property type="entry name" value="GH-type_carb-bd"/>
</dbReference>
<evidence type="ECO:0000256" key="3">
    <source>
        <dbReference type="ARBA" id="ARBA00005028"/>
    </source>
</evidence>
<evidence type="ECO:0000256" key="2">
    <source>
        <dbReference type="ARBA" id="ARBA00001913"/>
    </source>
</evidence>
<dbReference type="PANTHER" id="PTHR10091:SF0">
    <property type="entry name" value="GALACTOSE MUTAROTASE"/>
    <property type="match status" value="1"/>
</dbReference>
<evidence type="ECO:0000256" key="5">
    <source>
        <dbReference type="ARBA" id="ARBA00011245"/>
    </source>
</evidence>
<dbReference type="CDD" id="cd09019">
    <property type="entry name" value="galactose_mutarotase_like"/>
    <property type="match status" value="1"/>
</dbReference>
<dbReference type="InterPro" id="IPR011013">
    <property type="entry name" value="Gal_mutarotase_sf_dom"/>
</dbReference>
<comment type="catalytic activity">
    <reaction evidence="1 11">
        <text>alpha-D-glucose = beta-D-glucose</text>
        <dbReference type="Rhea" id="RHEA:10264"/>
        <dbReference type="ChEBI" id="CHEBI:15903"/>
        <dbReference type="ChEBI" id="CHEBI:17925"/>
        <dbReference type="EC" id="5.1.3.3"/>
    </reaction>
</comment>
<evidence type="ECO:0000256" key="6">
    <source>
        <dbReference type="ARBA" id="ARBA00013185"/>
    </source>
</evidence>
<dbReference type="PANTHER" id="PTHR10091">
    <property type="entry name" value="ALDOSE-1-EPIMERASE"/>
    <property type="match status" value="1"/>
</dbReference>
<feature type="active site" description="Proton donor" evidence="12">
    <location>
        <position position="212"/>
    </location>
</feature>
<feature type="chain" id="PRO_5043036888" description="Aldose 1-epimerase" evidence="15">
    <location>
        <begin position="23"/>
        <end position="410"/>
    </location>
</feature>
<evidence type="ECO:0000256" key="1">
    <source>
        <dbReference type="ARBA" id="ARBA00001614"/>
    </source>
</evidence>
<evidence type="ECO:0000256" key="15">
    <source>
        <dbReference type="SAM" id="SignalP"/>
    </source>
</evidence>
<dbReference type="InterPro" id="IPR008183">
    <property type="entry name" value="Aldose_1/G6P_1-epimerase"/>
</dbReference>
<dbReference type="Pfam" id="PF01263">
    <property type="entry name" value="Aldose_epim"/>
    <property type="match status" value="1"/>
</dbReference>
<comment type="pathway">
    <text evidence="3 11">Carbohydrate metabolism; hexose metabolism.</text>
</comment>
<dbReference type="InterPro" id="IPR018052">
    <property type="entry name" value="Ald1_epimerase_CS"/>
</dbReference>
<dbReference type="InterPro" id="IPR015443">
    <property type="entry name" value="Aldose_1-epimerase"/>
</dbReference>
<proteinExistence type="inferred from homology"/>
<keyword evidence="8" id="KW-0106">Calcium</keyword>
<keyword evidence="15" id="KW-0732">Signal</keyword>